<evidence type="ECO:0000313" key="4">
    <source>
        <dbReference type="Proteomes" id="UP001595988"/>
    </source>
</evidence>
<reference evidence="4" key="1">
    <citation type="journal article" date="2019" name="Int. J. Syst. Evol. Microbiol.">
        <title>The Global Catalogue of Microorganisms (GCM) 10K type strain sequencing project: providing services to taxonomists for standard genome sequencing and annotation.</title>
        <authorList>
            <consortium name="The Broad Institute Genomics Platform"/>
            <consortium name="The Broad Institute Genome Sequencing Center for Infectious Disease"/>
            <person name="Wu L."/>
            <person name="Ma J."/>
        </authorList>
    </citation>
    <scope>NUCLEOTIDE SEQUENCE [LARGE SCALE GENOMIC DNA]</scope>
    <source>
        <strain evidence="4">CCUG 37257</strain>
    </source>
</reference>
<accession>A0ABV9K315</accession>
<keyword evidence="4" id="KW-1185">Reference proteome</keyword>
<dbReference type="PROSITE" id="PS51782">
    <property type="entry name" value="LYSM"/>
    <property type="match status" value="1"/>
</dbReference>
<name>A0ABV9K315_9BACI</name>
<dbReference type="Gene3D" id="3.10.350.10">
    <property type="entry name" value="LysM domain"/>
    <property type="match status" value="1"/>
</dbReference>
<dbReference type="RefSeq" id="WP_289584818.1">
    <property type="nucleotide sequence ID" value="NZ_JBHSFT010000048.1"/>
</dbReference>
<protein>
    <submittedName>
        <fullName evidence="3">Stage VI sporulation protein D</fullName>
    </submittedName>
</protein>
<dbReference type="InterPro" id="IPR036779">
    <property type="entry name" value="LysM_dom_sf"/>
</dbReference>
<dbReference type="InterPro" id="IPR014256">
    <property type="entry name" value="Spore_VI_D"/>
</dbReference>
<evidence type="ECO:0000259" key="2">
    <source>
        <dbReference type="PROSITE" id="PS51782"/>
    </source>
</evidence>
<feature type="compositionally biased region" description="Acidic residues" evidence="1">
    <location>
        <begin position="279"/>
        <end position="299"/>
    </location>
</feature>
<dbReference type="Pfam" id="PF01476">
    <property type="entry name" value="LysM"/>
    <property type="match status" value="1"/>
</dbReference>
<organism evidence="3 4">
    <name type="scientific">Oceanobacillus aidingensis</name>
    <dbReference type="NCBI Taxonomy" id="645964"/>
    <lineage>
        <taxon>Bacteria</taxon>
        <taxon>Bacillati</taxon>
        <taxon>Bacillota</taxon>
        <taxon>Bacilli</taxon>
        <taxon>Bacillales</taxon>
        <taxon>Bacillaceae</taxon>
        <taxon>Oceanobacillus</taxon>
    </lineage>
</organism>
<dbReference type="NCBIfam" id="TIGR02907">
    <property type="entry name" value="spore_VI_D"/>
    <property type="match status" value="1"/>
</dbReference>
<comment type="caution">
    <text evidence="3">The sequence shown here is derived from an EMBL/GenBank/DDBJ whole genome shotgun (WGS) entry which is preliminary data.</text>
</comment>
<dbReference type="CDD" id="cd00118">
    <property type="entry name" value="LysM"/>
    <property type="match status" value="1"/>
</dbReference>
<dbReference type="Pfam" id="PF20918">
    <property type="entry name" value="SPOCS_spoVID-N"/>
    <property type="match status" value="1"/>
</dbReference>
<dbReference type="InterPro" id="IPR018392">
    <property type="entry name" value="LysM"/>
</dbReference>
<gene>
    <name evidence="3" type="primary">spoVID</name>
    <name evidence="3" type="ORF">ACFO3P_18975</name>
</gene>
<dbReference type="Proteomes" id="UP001595988">
    <property type="component" value="Unassembled WGS sequence"/>
</dbReference>
<dbReference type="InterPro" id="IPR048862">
    <property type="entry name" value="SPOCS_spoVID_N"/>
</dbReference>
<dbReference type="SUPFAM" id="SSF54106">
    <property type="entry name" value="LysM domain"/>
    <property type="match status" value="1"/>
</dbReference>
<evidence type="ECO:0000256" key="1">
    <source>
        <dbReference type="SAM" id="MobiDB-lite"/>
    </source>
</evidence>
<feature type="region of interest" description="Disordered" evidence="1">
    <location>
        <begin position="241"/>
        <end position="260"/>
    </location>
</feature>
<proteinExistence type="predicted"/>
<evidence type="ECO:0000313" key="3">
    <source>
        <dbReference type="EMBL" id="MFC4664263.1"/>
    </source>
</evidence>
<feature type="region of interest" description="Disordered" evidence="1">
    <location>
        <begin position="268"/>
        <end position="305"/>
    </location>
</feature>
<dbReference type="EMBL" id="JBHSFT010000048">
    <property type="protein sequence ID" value="MFC4664263.1"/>
    <property type="molecule type" value="Genomic_DNA"/>
</dbReference>
<sequence>MSVDSNSFIFELEESLFFEKGQEVEELRGISIEPEITIESLDNYISIHGNLELQGEYQKVNGEEEGEEIFDFDQIQAKRYVESIREVNGLYVFTHKFPVDISVPPHRVNKIEDVTVQIESFDYDLLGADSLKITAAVEIQGILQDEAYRPSEENWETAEADQEQVGDTFSFEIELPEEALTRNEQTISEDQKKLEELLALEEEIKPEVEPILEESHSEEALIRNEQTISKDQKKMEELLTLQESHSEEEPEDDPDRWKVKSQPLSEYFESLSKGKASEDDSEEEEQVEEVLEAEEDMEMTEEKPGWDVADESEVIDYIEDTFYPDTPREEEILVAEETKKEGERTESESLLSQIFREADENHYAKMRLCIVQENDTIDTIAERFAISPLQLIKHNQLEEELEVNEGQLLYIPSKQ</sequence>
<feature type="domain" description="LysM" evidence="2">
    <location>
        <begin position="367"/>
        <end position="411"/>
    </location>
</feature>